<evidence type="ECO:0000259" key="10">
    <source>
        <dbReference type="Pfam" id="PF00171"/>
    </source>
</evidence>
<evidence type="ECO:0000256" key="9">
    <source>
        <dbReference type="SAM" id="MobiDB-lite"/>
    </source>
</evidence>
<dbReference type="Proteomes" id="UP000295444">
    <property type="component" value="Unassembled WGS sequence"/>
</dbReference>
<dbReference type="AlphaFoldDB" id="A0A4R6S2A4"/>
<keyword evidence="12" id="KW-1185">Reference proteome</keyword>
<dbReference type="InterPro" id="IPR016160">
    <property type="entry name" value="Ald_DH_CS_CYS"/>
</dbReference>
<protein>
    <recommendedName>
        <fullName evidence="7">L-glutamate gamma-semialdehyde dehydrogenase</fullName>
        <ecNumber evidence="3">1.2.1.88</ecNumber>
    </recommendedName>
    <alternativeName>
        <fullName evidence="7">L-glutamate gamma-semialdehyde dehydrogenase</fullName>
    </alternativeName>
</protein>
<comment type="similarity">
    <text evidence="2">Belongs to the aldehyde dehydrogenase family.</text>
</comment>
<evidence type="ECO:0000256" key="7">
    <source>
        <dbReference type="ARBA" id="ARBA00032259"/>
    </source>
</evidence>
<dbReference type="FunFam" id="3.40.605.10:FF:000006">
    <property type="entry name" value="1-pyrroline-5-carboxylate dehydrogenase"/>
    <property type="match status" value="1"/>
</dbReference>
<feature type="region of interest" description="Disordered" evidence="9">
    <location>
        <begin position="1"/>
        <end position="57"/>
    </location>
</feature>
<dbReference type="PANTHER" id="PTHR42862">
    <property type="entry name" value="DELTA-1-PYRROLINE-5-CARBOXYLATE DEHYDROGENASE 1, ISOFORM A-RELATED"/>
    <property type="match status" value="1"/>
</dbReference>
<dbReference type="InterPro" id="IPR050485">
    <property type="entry name" value="Proline_metab_enzyme"/>
</dbReference>
<dbReference type="GO" id="GO:0009898">
    <property type="term" value="C:cytoplasmic side of plasma membrane"/>
    <property type="evidence" value="ECO:0007669"/>
    <property type="project" value="TreeGrafter"/>
</dbReference>
<reference evidence="11 12" key="1">
    <citation type="submission" date="2019-03" db="EMBL/GenBank/DDBJ databases">
        <title>Genomic Encyclopedia of Type Strains, Phase IV (KMG-IV): sequencing the most valuable type-strain genomes for metagenomic binning, comparative biology and taxonomic classification.</title>
        <authorList>
            <person name="Goeker M."/>
        </authorList>
    </citation>
    <scope>NUCLEOTIDE SEQUENCE [LARGE SCALE GENOMIC DNA]</scope>
    <source>
        <strain evidence="11 12">DSM 45361</strain>
    </source>
</reference>
<comment type="pathway">
    <text evidence="1">Amino-acid degradation; L-proline degradation into L-glutamate; L-glutamate from L-proline: step 2/2.</text>
</comment>
<evidence type="ECO:0000313" key="12">
    <source>
        <dbReference type="Proteomes" id="UP000295444"/>
    </source>
</evidence>
<dbReference type="InterPro" id="IPR005931">
    <property type="entry name" value="P5CDH/ALDH4A1"/>
</dbReference>
<evidence type="ECO:0000256" key="8">
    <source>
        <dbReference type="ARBA" id="ARBA00048142"/>
    </source>
</evidence>
<dbReference type="InterPro" id="IPR015590">
    <property type="entry name" value="Aldehyde_DH_dom"/>
</dbReference>
<dbReference type="InterPro" id="IPR016161">
    <property type="entry name" value="Ald_DH/histidinol_DH"/>
</dbReference>
<dbReference type="EMBL" id="SNXZ01000006">
    <property type="protein sequence ID" value="TDP93739.1"/>
    <property type="molecule type" value="Genomic_DNA"/>
</dbReference>
<dbReference type="CDD" id="cd07123">
    <property type="entry name" value="ALDH_F4-17_P5CDH"/>
    <property type="match status" value="1"/>
</dbReference>
<evidence type="ECO:0000256" key="5">
    <source>
        <dbReference type="ARBA" id="ARBA00023027"/>
    </source>
</evidence>
<keyword evidence="6" id="KW-0642">Proline metabolism</keyword>
<dbReference type="Gene3D" id="3.40.309.10">
    <property type="entry name" value="Aldehyde Dehydrogenase, Chain A, domain 2"/>
    <property type="match status" value="1"/>
</dbReference>
<comment type="caution">
    <text evidence="11">The sequence shown here is derived from an EMBL/GenBank/DDBJ whole genome shotgun (WGS) entry which is preliminary data.</text>
</comment>
<feature type="compositionally biased region" description="Polar residues" evidence="9">
    <location>
        <begin position="17"/>
        <end position="28"/>
    </location>
</feature>
<evidence type="ECO:0000313" key="11">
    <source>
        <dbReference type="EMBL" id="TDP93739.1"/>
    </source>
</evidence>
<gene>
    <name evidence="11" type="ORF">EV186_106133</name>
</gene>
<dbReference type="Gene3D" id="3.40.605.10">
    <property type="entry name" value="Aldehyde Dehydrogenase, Chain A, domain 1"/>
    <property type="match status" value="1"/>
</dbReference>
<evidence type="ECO:0000256" key="2">
    <source>
        <dbReference type="ARBA" id="ARBA00009986"/>
    </source>
</evidence>
<evidence type="ECO:0000256" key="3">
    <source>
        <dbReference type="ARBA" id="ARBA00012884"/>
    </source>
</evidence>
<sequence>MAWNPAGPHHPRGPYPSTDQTQIRQEASQPMDAVSSVPAPSNEPVRGYAPGSPERESLQRRIAELEGDKHEFTMTIGGKHRMAGGDAVDVVQPHDRAHVLGVAAQATQQDVADAVAAAKQAAPAWRALPFDERAAILLRAADLLAGPWRDTLNAATMLGQSKTVQQAEIDSACELIDFWRFNVHFARRVLEEQPMSSPGMWNRFDHRPLEGFVTAITPFNFTAIAGNLPTAPALMGNTVIWKPSPTQSLAAHYTMRLLQAAGLPDGVINLVTGDGVAVSEVALADEDFAGLHFTGSTKTFKYLWRKMADNLDHYRSYPRIVGETGGKDFVVAHPSADPAGLATALVRGAYEYQGQKCSAASRAYIPRSLWEGGVRDQLVDTAKSLSFGDVTDFSHFGGAVIDDRAFTKHSELFEQVRNENLVEILAGGVADDRVGYFVQPTVLVGDDPHHDVFTTEFFGPILAVFVYPDEDYSKILDLVDTSTPYALTGAVFATDRAAVEEAHQALRFSAGNFYVNDKPTGAVVGQQPFGGARASGTNDKAGSIYNLQRWVSPRAVKETFVPPTAHGYPHMG</sequence>
<keyword evidence="4" id="KW-0560">Oxidoreductase</keyword>
<dbReference type="GO" id="GO:0003842">
    <property type="term" value="F:L-glutamate gamma-semialdehyde dehydrogenase activity"/>
    <property type="evidence" value="ECO:0007669"/>
    <property type="project" value="UniProtKB-EC"/>
</dbReference>
<dbReference type="GO" id="GO:0004657">
    <property type="term" value="F:proline dehydrogenase activity"/>
    <property type="evidence" value="ECO:0007669"/>
    <property type="project" value="UniProtKB-ARBA"/>
</dbReference>
<comment type="catalytic activity">
    <reaction evidence="8">
        <text>L-glutamate 5-semialdehyde + NAD(+) + H2O = L-glutamate + NADH + 2 H(+)</text>
        <dbReference type="Rhea" id="RHEA:30235"/>
        <dbReference type="ChEBI" id="CHEBI:15377"/>
        <dbReference type="ChEBI" id="CHEBI:15378"/>
        <dbReference type="ChEBI" id="CHEBI:29985"/>
        <dbReference type="ChEBI" id="CHEBI:57540"/>
        <dbReference type="ChEBI" id="CHEBI:57945"/>
        <dbReference type="ChEBI" id="CHEBI:58066"/>
        <dbReference type="EC" id="1.2.1.88"/>
    </reaction>
</comment>
<dbReference type="InterPro" id="IPR016162">
    <property type="entry name" value="Ald_DH_N"/>
</dbReference>
<feature type="domain" description="Aldehyde dehydrogenase" evidence="10">
    <location>
        <begin position="86"/>
        <end position="554"/>
    </location>
</feature>
<organism evidence="11 12">
    <name type="scientific">Labedaea rhizosphaerae</name>
    <dbReference type="NCBI Taxonomy" id="598644"/>
    <lineage>
        <taxon>Bacteria</taxon>
        <taxon>Bacillati</taxon>
        <taxon>Actinomycetota</taxon>
        <taxon>Actinomycetes</taxon>
        <taxon>Pseudonocardiales</taxon>
        <taxon>Pseudonocardiaceae</taxon>
        <taxon>Labedaea</taxon>
    </lineage>
</organism>
<dbReference type="UniPathway" id="UPA00261">
    <property type="reaction ID" value="UER00374"/>
</dbReference>
<accession>A0A4R6S2A4</accession>
<dbReference type="SUPFAM" id="SSF53720">
    <property type="entry name" value="ALDH-like"/>
    <property type="match status" value="1"/>
</dbReference>
<dbReference type="PROSITE" id="PS00070">
    <property type="entry name" value="ALDEHYDE_DEHYDR_CYS"/>
    <property type="match status" value="1"/>
</dbReference>
<dbReference type="PANTHER" id="PTHR42862:SF1">
    <property type="entry name" value="DELTA-1-PYRROLINE-5-CARBOXYLATE DEHYDROGENASE 2, ISOFORM A-RELATED"/>
    <property type="match status" value="1"/>
</dbReference>
<dbReference type="InterPro" id="IPR016163">
    <property type="entry name" value="Ald_DH_C"/>
</dbReference>
<dbReference type="GO" id="GO:0010133">
    <property type="term" value="P:L-proline catabolic process to L-glutamate"/>
    <property type="evidence" value="ECO:0007669"/>
    <property type="project" value="UniProtKB-UniPathway"/>
</dbReference>
<keyword evidence="5" id="KW-0520">NAD</keyword>
<evidence type="ECO:0000256" key="4">
    <source>
        <dbReference type="ARBA" id="ARBA00023002"/>
    </source>
</evidence>
<dbReference type="NCBIfam" id="TIGR01236">
    <property type="entry name" value="D1pyr5carbox1"/>
    <property type="match status" value="1"/>
</dbReference>
<evidence type="ECO:0000256" key="6">
    <source>
        <dbReference type="ARBA" id="ARBA00023062"/>
    </source>
</evidence>
<name>A0A4R6S2A4_LABRH</name>
<proteinExistence type="inferred from homology"/>
<evidence type="ECO:0000256" key="1">
    <source>
        <dbReference type="ARBA" id="ARBA00004786"/>
    </source>
</evidence>
<dbReference type="FunFam" id="3.40.309.10:FF:000005">
    <property type="entry name" value="1-pyrroline-5-carboxylate dehydrogenase 1"/>
    <property type="match status" value="1"/>
</dbReference>
<dbReference type="EC" id="1.2.1.88" evidence="3"/>
<dbReference type="Pfam" id="PF00171">
    <property type="entry name" value="Aldedh"/>
    <property type="match status" value="1"/>
</dbReference>